<comment type="caution">
    <text evidence="1">The sequence shown here is derived from an EMBL/GenBank/DDBJ whole genome shotgun (WGS) entry which is preliminary data.</text>
</comment>
<organism evidence="1 2">
    <name type="scientific">Ambrosiozyma monospora</name>
    <name type="common">Yeast</name>
    <name type="synonym">Endomycopsis monosporus</name>
    <dbReference type="NCBI Taxonomy" id="43982"/>
    <lineage>
        <taxon>Eukaryota</taxon>
        <taxon>Fungi</taxon>
        <taxon>Dikarya</taxon>
        <taxon>Ascomycota</taxon>
        <taxon>Saccharomycotina</taxon>
        <taxon>Pichiomycetes</taxon>
        <taxon>Pichiales</taxon>
        <taxon>Pichiaceae</taxon>
        <taxon>Ambrosiozyma</taxon>
    </lineage>
</organism>
<evidence type="ECO:0000313" key="2">
    <source>
        <dbReference type="Proteomes" id="UP001165064"/>
    </source>
</evidence>
<proteinExistence type="predicted"/>
<reference evidence="1" key="1">
    <citation type="submission" date="2023-04" db="EMBL/GenBank/DDBJ databases">
        <title>Ambrosiozyma monospora NBRC 10751.</title>
        <authorList>
            <person name="Ichikawa N."/>
            <person name="Sato H."/>
            <person name="Tonouchi N."/>
        </authorList>
    </citation>
    <scope>NUCLEOTIDE SEQUENCE</scope>
    <source>
        <strain evidence="1">NBRC 10751</strain>
    </source>
</reference>
<evidence type="ECO:0000313" key="1">
    <source>
        <dbReference type="EMBL" id="GME83558.1"/>
    </source>
</evidence>
<dbReference type="EMBL" id="BSXS01004827">
    <property type="protein sequence ID" value="GME83558.1"/>
    <property type="molecule type" value="Genomic_DNA"/>
</dbReference>
<name>A0ACB5T8Q4_AMBMO</name>
<sequence>MRSLSLHSYKNVPYDYYGRDEQADLCFPDELELDKLTNLRDASFTFPTVSGQFPHTLESLRVDLSNYFEPFHDFWKAFVSPLENLLSFSALIRDDQDIDFKGLSFPKHLHTIELLGENNNNMRLLFEQVPESLIHFGYNFHRFRSTEPVKVIIEKHNDELSLESVEKVFGGQAVYEFEWLGDSERSLIQDIIELKVKDTGLVSS</sequence>
<gene>
    <name evidence="1" type="ORF">Amon02_000624900</name>
</gene>
<keyword evidence="2" id="KW-1185">Reference proteome</keyword>
<accession>A0ACB5T8Q4</accession>
<protein>
    <submittedName>
        <fullName evidence="1">Unnamed protein product</fullName>
    </submittedName>
</protein>
<dbReference type="Proteomes" id="UP001165064">
    <property type="component" value="Unassembled WGS sequence"/>
</dbReference>